<dbReference type="Gene3D" id="1.20.1280.170">
    <property type="entry name" value="Exocyst complex component Exo70"/>
    <property type="match status" value="1"/>
</dbReference>
<organism evidence="1 2">
    <name type="scientific">Platanthera zijinensis</name>
    <dbReference type="NCBI Taxonomy" id="2320716"/>
    <lineage>
        <taxon>Eukaryota</taxon>
        <taxon>Viridiplantae</taxon>
        <taxon>Streptophyta</taxon>
        <taxon>Embryophyta</taxon>
        <taxon>Tracheophyta</taxon>
        <taxon>Spermatophyta</taxon>
        <taxon>Magnoliopsida</taxon>
        <taxon>Liliopsida</taxon>
        <taxon>Asparagales</taxon>
        <taxon>Orchidaceae</taxon>
        <taxon>Orchidoideae</taxon>
        <taxon>Orchideae</taxon>
        <taxon>Orchidinae</taxon>
        <taxon>Platanthera</taxon>
    </lineage>
</organism>
<dbReference type="PANTHER" id="PTHR12542">
    <property type="entry name" value="EXOCYST COMPLEX PROTEIN EXO70"/>
    <property type="match status" value="1"/>
</dbReference>
<sequence length="163" mass="18808">MVRLEDEFRHILISHANPIDTIVDLNSLSLPRSRSGELKSDLPESVGEDDSLGQLMSEGSNIREIDIFHTDAIQNLRSIADRMISAGYNGECFHVFFTVRKFAMELCLRHLNIKRLSIGDVQRLDWEALESYIHRWIRAARVCIRIIFPSKRHLCDLIFDTLA</sequence>
<dbReference type="AlphaFoldDB" id="A0AAP0G141"/>
<keyword evidence="2" id="KW-1185">Reference proteome</keyword>
<comment type="caution">
    <text evidence="1">The sequence shown here is derived from an EMBL/GenBank/DDBJ whole genome shotgun (WGS) entry which is preliminary data.</text>
</comment>
<dbReference type="PANTHER" id="PTHR12542:SF7">
    <property type="entry name" value="EXOCYST SUBUNIT EXO70 FAMILY PROTEIN"/>
    <property type="match status" value="1"/>
</dbReference>
<dbReference type="InterPro" id="IPR016159">
    <property type="entry name" value="Cullin_repeat-like_dom_sf"/>
</dbReference>
<evidence type="ECO:0000313" key="2">
    <source>
        <dbReference type="Proteomes" id="UP001418222"/>
    </source>
</evidence>
<reference evidence="1 2" key="1">
    <citation type="journal article" date="2022" name="Nat. Plants">
        <title>Genomes of leafy and leafless Platanthera orchids illuminate the evolution of mycoheterotrophy.</title>
        <authorList>
            <person name="Li M.H."/>
            <person name="Liu K.W."/>
            <person name="Li Z."/>
            <person name="Lu H.C."/>
            <person name="Ye Q.L."/>
            <person name="Zhang D."/>
            <person name="Wang J.Y."/>
            <person name="Li Y.F."/>
            <person name="Zhong Z.M."/>
            <person name="Liu X."/>
            <person name="Yu X."/>
            <person name="Liu D.K."/>
            <person name="Tu X.D."/>
            <person name="Liu B."/>
            <person name="Hao Y."/>
            <person name="Liao X.Y."/>
            <person name="Jiang Y.T."/>
            <person name="Sun W.H."/>
            <person name="Chen J."/>
            <person name="Chen Y.Q."/>
            <person name="Ai Y."/>
            <person name="Zhai J.W."/>
            <person name="Wu S.S."/>
            <person name="Zhou Z."/>
            <person name="Hsiao Y.Y."/>
            <person name="Wu W.L."/>
            <person name="Chen Y.Y."/>
            <person name="Lin Y.F."/>
            <person name="Hsu J.L."/>
            <person name="Li C.Y."/>
            <person name="Wang Z.W."/>
            <person name="Zhao X."/>
            <person name="Zhong W.Y."/>
            <person name="Ma X.K."/>
            <person name="Ma L."/>
            <person name="Huang J."/>
            <person name="Chen G.Z."/>
            <person name="Huang M.Z."/>
            <person name="Huang L."/>
            <person name="Peng D.H."/>
            <person name="Luo Y.B."/>
            <person name="Zou S.Q."/>
            <person name="Chen S.P."/>
            <person name="Lan S."/>
            <person name="Tsai W.C."/>
            <person name="Van de Peer Y."/>
            <person name="Liu Z.J."/>
        </authorList>
    </citation>
    <scope>NUCLEOTIDE SEQUENCE [LARGE SCALE GENOMIC DNA]</scope>
    <source>
        <strain evidence="1">Lor287</strain>
    </source>
</reference>
<evidence type="ECO:0000313" key="1">
    <source>
        <dbReference type="EMBL" id="KAK8931389.1"/>
    </source>
</evidence>
<dbReference type="GO" id="GO:0006887">
    <property type="term" value="P:exocytosis"/>
    <property type="evidence" value="ECO:0007669"/>
    <property type="project" value="InterPro"/>
</dbReference>
<dbReference type="GO" id="GO:0000145">
    <property type="term" value="C:exocyst"/>
    <property type="evidence" value="ECO:0007669"/>
    <property type="project" value="InterPro"/>
</dbReference>
<accession>A0AAP0G141</accession>
<dbReference type="SUPFAM" id="SSF74788">
    <property type="entry name" value="Cullin repeat-like"/>
    <property type="match status" value="1"/>
</dbReference>
<name>A0AAP0G141_9ASPA</name>
<dbReference type="InterPro" id="IPR004140">
    <property type="entry name" value="Exo70"/>
</dbReference>
<dbReference type="EMBL" id="JBBWWQ010000014">
    <property type="protein sequence ID" value="KAK8931389.1"/>
    <property type="molecule type" value="Genomic_DNA"/>
</dbReference>
<protein>
    <recommendedName>
        <fullName evidence="3">Exocyst subunit Exo70 family protein</fullName>
    </recommendedName>
</protein>
<proteinExistence type="predicted"/>
<evidence type="ECO:0008006" key="3">
    <source>
        <dbReference type="Google" id="ProtNLM"/>
    </source>
</evidence>
<gene>
    <name evidence="1" type="ORF">KSP39_PZI016178</name>
</gene>
<dbReference type="Proteomes" id="UP001418222">
    <property type="component" value="Unassembled WGS sequence"/>
</dbReference>